<dbReference type="Gene3D" id="3.30.465.10">
    <property type="match status" value="1"/>
</dbReference>
<feature type="active site" evidence="16">
    <location>
        <position position="336"/>
    </location>
</feature>
<dbReference type="InterPro" id="IPR003170">
    <property type="entry name" value="MurB"/>
</dbReference>
<keyword evidence="6 16" id="KW-0132">Cell division</keyword>
<evidence type="ECO:0000256" key="16">
    <source>
        <dbReference type="HAMAP-Rule" id="MF_00037"/>
    </source>
</evidence>
<dbReference type="SUPFAM" id="SSF56176">
    <property type="entry name" value="FAD-binding/transporter-associated domain-like"/>
    <property type="match status" value="1"/>
</dbReference>
<comment type="subcellular location">
    <subcellularLocation>
        <location evidence="3 16">Cytoplasm</location>
    </subcellularLocation>
</comment>
<dbReference type="Proteomes" id="UP000316968">
    <property type="component" value="Chromosome"/>
</dbReference>
<evidence type="ECO:0000256" key="14">
    <source>
        <dbReference type="ARBA" id="ARBA00023316"/>
    </source>
</evidence>
<dbReference type="RefSeq" id="WP_141449597.1">
    <property type="nucleotide sequence ID" value="NZ_CP041217.1"/>
</dbReference>
<evidence type="ECO:0000256" key="9">
    <source>
        <dbReference type="ARBA" id="ARBA00022857"/>
    </source>
</evidence>
<dbReference type="GO" id="GO:0005829">
    <property type="term" value="C:cytosol"/>
    <property type="evidence" value="ECO:0007669"/>
    <property type="project" value="TreeGrafter"/>
</dbReference>
<dbReference type="GO" id="GO:0008762">
    <property type="term" value="F:UDP-N-acetylmuramate dehydrogenase activity"/>
    <property type="evidence" value="ECO:0007669"/>
    <property type="project" value="UniProtKB-UniRule"/>
</dbReference>
<evidence type="ECO:0000259" key="18">
    <source>
        <dbReference type="PROSITE" id="PS51387"/>
    </source>
</evidence>
<dbReference type="InterPro" id="IPR011601">
    <property type="entry name" value="MurB_C"/>
</dbReference>
<feature type="domain" description="FAD-binding PCMH-type" evidence="18">
    <location>
        <begin position="26"/>
        <end position="194"/>
    </location>
</feature>
<keyword evidence="9 16" id="KW-0521">NADP</keyword>
<name>A0A4Y6V2R8_SACBS</name>
<evidence type="ECO:0000313" key="20">
    <source>
        <dbReference type="Proteomes" id="UP000316968"/>
    </source>
</evidence>
<dbReference type="GO" id="GO:0071949">
    <property type="term" value="F:FAD binding"/>
    <property type="evidence" value="ECO:0007669"/>
    <property type="project" value="InterPro"/>
</dbReference>
<keyword evidence="7 16" id="KW-0285">Flavoprotein</keyword>
<evidence type="ECO:0000256" key="13">
    <source>
        <dbReference type="ARBA" id="ARBA00023306"/>
    </source>
</evidence>
<evidence type="ECO:0000256" key="8">
    <source>
        <dbReference type="ARBA" id="ARBA00022827"/>
    </source>
</evidence>
<comment type="caution">
    <text evidence="16">Lacks conserved residue(s) required for the propagation of feature annotation.</text>
</comment>
<dbReference type="EC" id="1.3.1.98" evidence="16"/>
<keyword evidence="13 16" id="KW-0131">Cell cycle</keyword>
<evidence type="ECO:0000256" key="5">
    <source>
        <dbReference type="ARBA" id="ARBA00022490"/>
    </source>
</evidence>
<keyword evidence="8 16" id="KW-0274">FAD</keyword>
<evidence type="ECO:0000256" key="1">
    <source>
        <dbReference type="ARBA" id="ARBA00001974"/>
    </source>
</evidence>
<dbReference type="HAMAP" id="MF_00037">
    <property type="entry name" value="MurB"/>
    <property type="match status" value="1"/>
</dbReference>
<dbReference type="InterPro" id="IPR036635">
    <property type="entry name" value="MurB_C_sf"/>
</dbReference>
<dbReference type="KEGG" id="saca:FFV09_20705"/>
<comment type="similarity">
    <text evidence="16">Belongs to the MurB family.</text>
</comment>
<keyword evidence="17" id="KW-0812">Transmembrane</keyword>
<comment type="function">
    <text evidence="2 16">Cell wall formation.</text>
</comment>
<comment type="cofactor">
    <cofactor evidence="1 16">
        <name>FAD</name>
        <dbReference type="ChEBI" id="CHEBI:57692"/>
    </cofactor>
</comment>
<dbReference type="Gene3D" id="3.90.78.10">
    <property type="entry name" value="UDP-N-acetylenolpyruvoylglucosamine reductase, C-terminal domain"/>
    <property type="match status" value="1"/>
</dbReference>
<comment type="catalytic activity">
    <reaction evidence="15 16">
        <text>UDP-N-acetyl-alpha-D-muramate + NADP(+) = UDP-N-acetyl-3-O-(1-carboxyvinyl)-alpha-D-glucosamine + NADPH + H(+)</text>
        <dbReference type="Rhea" id="RHEA:12248"/>
        <dbReference type="ChEBI" id="CHEBI:15378"/>
        <dbReference type="ChEBI" id="CHEBI:57783"/>
        <dbReference type="ChEBI" id="CHEBI:58349"/>
        <dbReference type="ChEBI" id="CHEBI:68483"/>
        <dbReference type="ChEBI" id="CHEBI:70757"/>
        <dbReference type="EC" id="1.3.1.98"/>
    </reaction>
</comment>
<evidence type="ECO:0000256" key="17">
    <source>
        <dbReference type="SAM" id="Phobius"/>
    </source>
</evidence>
<gene>
    <name evidence="16" type="primary">murB</name>
    <name evidence="19" type="ORF">FFV09_20705</name>
</gene>
<evidence type="ECO:0000256" key="6">
    <source>
        <dbReference type="ARBA" id="ARBA00022618"/>
    </source>
</evidence>
<proteinExistence type="inferred from homology"/>
<evidence type="ECO:0000256" key="11">
    <source>
        <dbReference type="ARBA" id="ARBA00022984"/>
    </source>
</evidence>
<sequence>MTSQNQTFERLCRTGTSLSVHSTYEIGGEARHLALPHTIEEVSTMLEGATSKGLDPFLFGMGSNTLFPDRPSDDMLFFSLKEHIEFKLLPGRLFVSAGTPMTLLALFGLYTGIPSFDFMFLLPGTLGAGVYMNAKYFSHQISDVLETAYVIDKEHPERGLISVPLSGCEYGYKKSVFMRKPWIVVGADLKLPVDPQLTPEQTDELFAKIKSKNLSTSVLPNYFRHYTNELNAAARAGYELRQELLDVITDRGGKKHFDYPSCGSVFKNNYTIGEPMGKLVDRIGLRGTVRGGAMISDHHGNIIQNRGGATAEDVTDLVKLVQEKVEAEFGFVPEPELVIV</sequence>
<keyword evidence="20" id="KW-1185">Reference proteome</keyword>
<reference evidence="19 20" key="1">
    <citation type="submission" date="2019-06" db="EMBL/GenBank/DDBJ databases">
        <title>Saccharibacillus brassicae sp. nov., an endophytic bacterium isolated from Chinese cabbage seeds (Brassica pekinensis).</title>
        <authorList>
            <person name="Jiang L."/>
            <person name="Lee J."/>
            <person name="Kim S.W."/>
        </authorList>
    </citation>
    <scope>NUCLEOTIDE SEQUENCE [LARGE SCALE GENOMIC DNA]</scope>
    <source>
        <strain evidence="20">KCTC 43072 / ATSA2</strain>
    </source>
</reference>
<keyword evidence="11 16" id="KW-0573">Peptidoglycan synthesis</keyword>
<keyword evidence="12 16" id="KW-0560">Oxidoreductase</keyword>
<dbReference type="GO" id="GO:0071555">
    <property type="term" value="P:cell wall organization"/>
    <property type="evidence" value="ECO:0007669"/>
    <property type="project" value="UniProtKB-KW"/>
</dbReference>
<dbReference type="GO" id="GO:0008360">
    <property type="term" value="P:regulation of cell shape"/>
    <property type="evidence" value="ECO:0007669"/>
    <property type="project" value="UniProtKB-KW"/>
</dbReference>
<keyword evidence="5 16" id="KW-0963">Cytoplasm</keyword>
<keyword evidence="14 16" id="KW-0961">Cell wall biogenesis/degradation</keyword>
<dbReference type="Pfam" id="PF02873">
    <property type="entry name" value="MurB_C"/>
    <property type="match status" value="1"/>
</dbReference>
<dbReference type="OrthoDB" id="9804753at2"/>
<evidence type="ECO:0000256" key="2">
    <source>
        <dbReference type="ARBA" id="ARBA00003921"/>
    </source>
</evidence>
<accession>A0A4Y6V2R8</accession>
<evidence type="ECO:0000256" key="7">
    <source>
        <dbReference type="ARBA" id="ARBA00022630"/>
    </source>
</evidence>
<feature type="active site" description="Proton donor" evidence="16">
    <location>
        <position position="264"/>
    </location>
</feature>
<evidence type="ECO:0000256" key="12">
    <source>
        <dbReference type="ARBA" id="ARBA00023002"/>
    </source>
</evidence>
<dbReference type="GO" id="GO:0009252">
    <property type="term" value="P:peptidoglycan biosynthetic process"/>
    <property type="evidence" value="ECO:0007669"/>
    <property type="project" value="UniProtKB-UniRule"/>
</dbReference>
<evidence type="ECO:0000256" key="4">
    <source>
        <dbReference type="ARBA" id="ARBA00004752"/>
    </source>
</evidence>
<organism evidence="19 20">
    <name type="scientific">Saccharibacillus brassicae</name>
    <dbReference type="NCBI Taxonomy" id="2583377"/>
    <lineage>
        <taxon>Bacteria</taxon>
        <taxon>Bacillati</taxon>
        <taxon>Bacillota</taxon>
        <taxon>Bacilli</taxon>
        <taxon>Bacillales</taxon>
        <taxon>Paenibacillaceae</taxon>
        <taxon>Saccharibacillus</taxon>
    </lineage>
</organism>
<dbReference type="GO" id="GO:0051301">
    <property type="term" value="P:cell division"/>
    <property type="evidence" value="ECO:0007669"/>
    <property type="project" value="UniProtKB-KW"/>
</dbReference>
<keyword evidence="17" id="KW-1133">Transmembrane helix</keyword>
<dbReference type="AlphaFoldDB" id="A0A4Y6V2R8"/>
<dbReference type="InterPro" id="IPR016166">
    <property type="entry name" value="FAD-bd_PCMH"/>
</dbReference>
<dbReference type="PANTHER" id="PTHR21071:SF4">
    <property type="entry name" value="UDP-N-ACETYLENOLPYRUVOYLGLUCOSAMINE REDUCTASE"/>
    <property type="match status" value="1"/>
</dbReference>
<evidence type="ECO:0000256" key="10">
    <source>
        <dbReference type="ARBA" id="ARBA00022960"/>
    </source>
</evidence>
<dbReference type="EMBL" id="CP041217">
    <property type="protein sequence ID" value="QDH23060.1"/>
    <property type="molecule type" value="Genomic_DNA"/>
</dbReference>
<dbReference type="InterPro" id="IPR016169">
    <property type="entry name" value="FAD-bd_PCMH_sub2"/>
</dbReference>
<dbReference type="Gene3D" id="3.30.43.10">
    <property type="entry name" value="Uridine Diphospho-n-acetylenolpyruvylglucosamine Reductase, domain 2"/>
    <property type="match status" value="1"/>
</dbReference>
<dbReference type="UniPathway" id="UPA00219"/>
<dbReference type="SUPFAM" id="SSF56194">
    <property type="entry name" value="Uridine diphospho-N-Acetylenolpyruvylglucosamine reductase, MurB, C-terminal domain"/>
    <property type="match status" value="1"/>
</dbReference>
<keyword evidence="17" id="KW-0472">Membrane</keyword>
<dbReference type="InterPro" id="IPR036318">
    <property type="entry name" value="FAD-bd_PCMH-like_sf"/>
</dbReference>
<feature type="transmembrane region" description="Helical" evidence="17">
    <location>
        <begin position="89"/>
        <end position="110"/>
    </location>
</feature>
<evidence type="ECO:0000256" key="15">
    <source>
        <dbReference type="ARBA" id="ARBA00048914"/>
    </source>
</evidence>
<dbReference type="PROSITE" id="PS51387">
    <property type="entry name" value="FAD_PCMH"/>
    <property type="match status" value="1"/>
</dbReference>
<evidence type="ECO:0000256" key="3">
    <source>
        <dbReference type="ARBA" id="ARBA00004496"/>
    </source>
</evidence>
<protein>
    <recommendedName>
        <fullName evidence="16">UDP-N-acetylenolpyruvoylglucosamine reductase</fullName>
        <ecNumber evidence="16">1.3.1.98</ecNumber>
    </recommendedName>
    <alternativeName>
        <fullName evidence="16">UDP-N-acetylmuramate dehydrogenase</fullName>
    </alternativeName>
</protein>
<comment type="pathway">
    <text evidence="4 16">Cell wall biogenesis; peptidoglycan biosynthesis.</text>
</comment>
<keyword evidence="10 16" id="KW-0133">Cell shape</keyword>
<dbReference type="InterPro" id="IPR016167">
    <property type="entry name" value="FAD-bd_PCMH_sub1"/>
</dbReference>
<dbReference type="PANTHER" id="PTHR21071">
    <property type="entry name" value="UDP-N-ACETYLENOLPYRUVOYLGLUCOSAMINE REDUCTASE"/>
    <property type="match status" value="1"/>
</dbReference>
<evidence type="ECO:0000313" key="19">
    <source>
        <dbReference type="EMBL" id="QDH23060.1"/>
    </source>
</evidence>